<keyword evidence="2 6" id="KW-0964">Secreted</keyword>
<accession>W4VS88</accession>
<name>W4VS88_CONVC</name>
<dbReference type="InterPro" id="IPR031565">
    <property type="entry name" value="T-conotoxin"/>
</dbReference>
<dbReference type="AlphaFoldDB" id="W4VS88"/>
<evidence type="ECO:0000256" key="2">
    <source>
        <dbReference type="ARBA" id="ARBA00022525"/>
    </source>
</evidence>
<dbReference type="GO" id="GO:0005576">
    <property type="term" value="C:extracellular region"/>
    <property type="evidence" value="ECO:0007669"/>
    <property type="project" value="UniProtKB-SubCell"/>
</dbReference>
<dbReference type="Pfam" id="PF16981">
    <property type="entry name" value="Chi-conotoxin"/>
    <property type="match status" value="1"/>
</dbReference>
<protein>
    <recommendedName>
        <fullName evidence="6">Conotoxin</fullName>
    </recommendedName>
</protein>
<comment type="subcellular location">
    <subcellularLocation>
        <location evidence="1 6">Secreted</location>
    </subcellularLocation>
</comment>
<evidence type="ECO:0000256" key="6">
    <source>
        <dbReference type="RuleBase" id="RU367125"/>
    </source>
</evidence>
<organism evidence="7">
    <name type="scientific">Conus victoriae</name>
    <name type="common">Queen Victoria cone</name>
    <dbReference type="NCBI Taxonomy" id="319920"/>
    <lineage>
        <taxon>Eukaryota</taxon>
        <taxon>Metazoa</taxon>
        <taxon>Spiralia</taxon>
        <taxon>Lophotrochozoa</taxon>
        <taxon>Mollusca</taxon>
        <taxon>Gastropoda</taxon>
        <taxon>Caenogastropoda</taxon>
        <taxon>Neogastropoda</taxon>
        <taxon>Conoidea</taxon>
        <taxon>Conidae</taxon>
        <taxon>Conus</taxon>
        <taxon>Cylinder</taxon>
    </lineage>
</organism>
<proteinExistence type="evidence at transcript level"/>
<keyword evidence="5" id="KW-1015">Disulfide bond</keyword>
<keyword evidence="4 6" id="KW-0732">Signal</keyword>
<feature type="chain" id="PRO_5028500713" description="Conotoxin" evidence="6">
    <location>
        <begin position="20"/>
        <end position="64"/>
    </location>
</feature>
<evidence type="ECO:0000256" key="3">
    <source>
        <dbReference type="ARBA" id="ARBA00022656"/>
    </source>
</evidence>
<feature type="signal peptide" evidence="6">
    <location>
        <begin position="1"/>
        <end position="19"/>
    </location>
</feature>
<sequence>MRCFPVFIILLLLIASAPSFDARSKTEDDVPLSSFRGNGKRILRNLRDNKTVCCKRGTLCCFVG</sequence>
<evidence type="ECO:0000256" key="4">
    <source>
        <dbReference type="ARBA" id="ARBA00022729"/>
    </source>
</evidence>
<evidence type="ECO:0000256" key="5">
    <source>
        <dbReference type="ARBA" id="ARBA00023157"/>
    </source>
</evidence>
<reference evidence="7" key="1">
    <citation type="journal article" date="2014" name="PLoS ONE">
        <title>Diversity of conotoxin gene superfamilies in the venomous snail, Conus victoriae.</title>
        <authorList>
            <person name="Robinson S.D."/>
            <person name="Safavi-Hemami H."/>
            <person name="McIntosh L.D."/>
            <person name="Purcell A.W."/>
            <person name="Norton R.S."/>
            <person name="Papenfuss A.T."/>
        </authorList>
    </citation>
    <scope>NUCLEOTIDE SEQUENCE</scope>
    <source>
        <tissue evidence="7">Venom gland</tissue>
    </source>
</reference>
<dbReference type="GO" id="GO:0090729">
    <property type="term" value="F:toxin activity"/>
    <property type="evidence" value="ECO:0007669"/>
    <property type="project" value="UniProtKB-UniRule"/>
</dbReference>
<evidence type="ECO:0000313" key="7">
    <source>
        <dbReference type="EMBL" id="JAB84631.1"/>
    </source>
</evidence>
<reference evidence="7" key="2">
    <citation type="submission" date="2015-04" db="EMBL/GenBank/DDBJ databases">
        <authorList>
            <person name="Robinson S.D."/>
            <person name="Li Q."/>
            <person name="Bandyopadhyay P.K."/>
            <person name="Gajewiak J."/>
            <person name="Yandell M."/>
            <person name="Papenfuss A.T."/>
            <person name="Purcell A.W."/>
            <person name="Olivera B.M."/>
            <person name="Norton R.S."/>
            <person name="Safavi-Hemami H."/>
        </authorList>
    </citation>
    <scope>NUCLEOTIDE SEQUENCE</scope>
    <source>
        <tissue evidence="7">Venom gland</tissue>
    </source>
</reference>
<comment type="similarity">
    <text evidence="6">Belongs to the conotoxin T superfamily.</text>
</comment>
<evidence type="ECO:0000256" key="1">
    <source>
        <dbReference type="ARBA" id="ARBA00004613"/>
    </source>
</evidence>
<dbReference type="EMBL" id="GAIH01000086">
    <property type="protein sequence ID" value="JAB84631.1"/>
    <property type="molecule type" value="mRNA"/>
</dbReference>
<keyword evidence="3 6" id="KW-0800">Toxin</keyword>